<evidence type="ECO:0000313" key="11">
    <source>
        <dbReference type="Ensembl" id="ENSACCP00020023167.1"/>
    </source>
</evidence>
<dbReference type="Ensembl" id="ENSACCT00020024190.1">
    <property type="protein sequence ID" value="ENSACCP00020023167.1"/>
    <property type="gene ID" value="ENSACCG00020015917.1"/>
</dbReference>
<protein>
    <recommendedName>
        <fullName evidence="10">G-protein coupled receptors family 2 profile 2 domain-containing protein</fullName>
    </recommendedName>
</protein>
<dbReference type="PANTHER" id="PTHR12011">
    <property type="entry name" value="ADHESION G-PROTEIN COUPLED RECEPTOR"/>
    <property type="match status" value="1"/>
</dbReference>
<feature type="region of interest" description="Disordered" evidence="8">
    <location>
        <begin position="164"/>
        <end position="194"/>
    </location>
</feature>
<dbReference type="PRINTS" id="PR01278">
    <property type="entry name" value="CD97PROTEIN"/>
</dbReference>
<keyword evidence="12" id="KW-1185">Reference proteome</keyword>
<organism evidence="11 12">
    <name type="scientific">Aquila chrysaetos chrysaetos</name>
    <dbReference type="NCBI Taxonomy" id="223781"/>
    <lineage>
        <taxon>Eukaryota</taxon>
        <taxon>Metazoa</taxon>
        <taxon>Chordata</taxon>
        <taxon>Craniata</taxon>
        <taxon>Vertebrata</taxon>
        <taxon>Euteleostomi</taxon>
        <taxon>Archelosauria</taxon>
        <taxon>Archosauria</taxon>
        <taxon>Dinosauria</taxon>
        <taxon>Saurischia</taxon>
        <taxon>Theropoda</taxon>
        <taxon>Coelurosauria</taxon>
        <taxon>Aves</taxon>
        <taxon>Neognathae</taxon>
        <taxon>Neoaves</taxon>
        <taxon>Telluraves</taxon>
        <taxon>Accipitrimorphae</taxon>
        <taxon>Accipitriformes</taxon>
        <taxon>Accipitridae</taxon>
        <taxon>Accipitrinae</taxon>
        <taxon>Aquila</taxon>
    </lineage>
</organism>
<evidence type="ECO:0000256" key="3">
    <source>
        <dbReference type="ARBA" id="ARBA00022729"/>
    </source>
</evidence>
<evidence type="ECO:0000256" key="7">
    <source>
        <dbReference type="ARBA" id="ARBA00023180"/>
    </source>
</evidence>
<reference evidence="11" key="2">
    <citation type="submission" date="2025-09" db="UniProtKB">
        <authorList>
            <consortium name="Ensembl"/>
        </authorList>
    </citation>
    <scope>IDENTIFICATION</scope>
</reference>
<feature type="region of interest" description="Disordered" evidence="8">
    <location>
        <begin position="1"/>
        <end position="21"/>
    </location>
</feature>
<name>A0A663FHG9_AQUCH</name>
<reference evidence="11" key="1">
    <citation type="submission" date="2025-08" db="UniProtKB">
        <authorList>
            <consortium name="Ensembl"/>
        </authorList>
    </citation>
    <scope>IDENTIFICATION</scope>
</reference>
<dbReference type="InterPro" id="IPR000203">
    <property type="entry name" value="GPS"/>
</dbReference>
<evidence type="ECO:0000256" key="8">
    <source>
        <dbReference type="SAM" id="MobiDB-lite"/>
    </source>
</evidence>
<dbReference type="Proteomes" id="UP000472275">
    <property type="component" value="Unassembled WGS sequence"/>
</dbReference>
<feature type="transmembrane region" description="Helical" evidence="9">
    <location>
        <begin position="327"/>
        <end position="348"/>
    </location>
</feature>
<evidence type="ECO:0000256" key="4">
    <source>
        <dbReference type="ARBA" id="ARBA00022889"/>
    </source>
</evidence>
<comment type="subcellular location">
    <subcellularLocation>
        <location evidence="1">Membrane</location>
        <topology evidence="1">Multi-pass membrane protein</topology>
    </subcellularLocation>
</comment>
<keyword evidence="3" id="KW-0732">Signal</keyword>
<dbReference type="InterPro" id="IPR003056">
    <property type="entry name" value="GPCR_2_ADGRE2_ADGRE5"/>
</dbReference>
<feature type="transmembrane region" description="Helical" evidence="9">
    <location>
        <begin position="298"/>
        <end position="315"/>
    </location>
</feature>
<feature type="compositionally biased region" description="Basic residues" evidence="8">
    <location>
        <begin position="378"/>
        <end position="388"/>
    </location>
</feature>
<keyword evidence="5 9" id="KW-1133">Transmembrane helix</keyword>
<dbReference type="PROSITE" id="PS50261">
    <property type="entry name" value="G_PROTEIN_RECEP_F2_4"/>
    <property type="match status" value="1"/>
</dbReference>
<dbReference type="GO" id="GO:0007155">
    <property type="term" value="P:cell adhesion"/>
    <property type="evidence" value="ECO:0007669"/>
    <property type="project" value="UniProtKB-KW"/>
</dbReference>
<dbReference type="InterPro" id="IPR046338">
    <property type="entry name" value="GAIN_dom_sf"/>
</dbReference>
<feature type="compositionally biased region" description="Pro residues" evidence="8">
    <location>
        <begin position="165"/>
        <end position="194"/>
    </location>
</feature>
<dbReference type="GO" id="GO:0007166">
    <property type="term" value="P:cell surface receptor signaling pathway"/>
    <property type="evidence" value="ECO:0007669"/>
    <property type="project" value="InterPro"/>
</dbReference>
<feature type="transmembrane region" description="Helical" evidence="9">
    <location>
        <begin position="267"/>
        <end position="286"/>
    </location>
</feature>
<evidence type="ECO:0000256" key="1">
    <source>
        <dbReference type="ARBA" id="ARBA00004141"/>
    </source>
</evidence>
<sequence length="442" mass="47124">MTRATVGWRRPSPTSTGCCGGGGDPHHILQELLAILDGAFGGEVGAVPKRHHWATMLLEATEGLVRGVGALLPPPRHHRHHRQCHRAAPGRAPGSPPPAPCACRSPGCSWTSPRRWPGTVTLAGHWWPCCPSRGWARYWRGLRRCSGGVGGTCPPPRRGLAPPITSCPPWPPPLSPARGPPAPPRSPCASSTPPPDPQLGARVLCAFWDPQEKVWATAGCREVTPHPGTPPGPPGTTCACNHLTSFAVLMAFHELEDDWVLDLVTKVGLGVSVVSLVVAAATFLLCRALKGLRTTLHLHLSLSLLLAHSTFLLGIDRTQHPTACAVVAGVLHFSFLAAFCWMCPGGAAPLRAPRASLRALVATRATPPPGRLRAARPPGHHRRRRLPRGLRDPPLLNAVVLVVTVWKLVQKFNDVNPDMGHLRKMRWGTGGGHRGGGDTPGG</sequence>
<evidence type="ECO:0000313" key="12">
    <source>
        <dbReference type="Proteomes" id="UP000472275"/>
    </source>
</evidence>
<dbReference type="GeneTree" id="ENSGT00940000160578"/>
<feature type="domain" description="G-protein coupled receptors family 2 profile 2" evidence="10">
    <location>
        <begin position="261"/>
        <end position="342"/>
    </location>
</feature>
<dbReference type="Pfam" id="PF00002">
    <property type="entry name" value="7tm_2"/>
    <property type="match status" value="1"/>
</dbReference>
<dbReference type="Gene3D" id="1.20.1070.10">
    <property type="entry name" value="Rhodopsin 7-helix transmembrane proteins"/>
    <property type="match status" value="1"/>
</dbReference>
<dbReference type="GO" id="GO:0005886">
    <property type="term" value="C:plasma membrane"/>
    <property type="evidence" value="ECO:0007669"/>
    <property type="project" value="TreeGrafter"/>
</dbReference>
<keyword evidence="2 9" id="KW-0812">Transmembrane</keyword>
<accession>A0A663FHG9</accession>
<evidence type="ECO:0000259" key="10">
    <source>
        <dbReference type="PROSITE" id="PS50261"/>
    </source>
</evidence>
<dbReference type="InterPro" id="IPR000832">
    <property type="entry name" value="GPCR_2_secretin-like"/>
</dbReference>
<gene>
    <name evidence="11" type="primary">LOC115338512</name>
</gene>
<keyword evidence="6 9" id="KW-0472">Membrane</keyword>
<evidence type="ECO:0000256" key="2">
    <source>
        <dbReference type="ARBA" id="ARBA00022692"/>
    </source>
</evidence>
<evidence type="ECO:0000256" key="5">
    <source>
        <dbReference type="ARBA" id="ARBA00022989"/>
    </source>
</evidence>
<dbReference type="GO" id="GO:0004930">
    <property type="term" value="F:G protein-coupled receptor activity"/>
    <property type="evidence" value="ECO:0007669"/>
    <property type="project" value="InterPro"/>
</dbReference>
<keyword evidence="7" id="KW-0325">Glycoprotein</keyword>
<dbReference type="AlphaFoldDB" id="A0A663FHG9"/>
<dbReference type="Pfam" id="PF01825">
    <property type="entry name" value="GPS"/>
    <property type="match status" value="1"/>
</dbReference>
<evidence type="ECO:0000256" key="6">
    <source>
        <dbReference type="ARBA" id="ARBA00023136"/>
    </source>
</evidence>
<dbReference type="InParanoid" id="A0A663FHG9"/>
<evidence type="ECO:0000256" key="9">
    <source>
        <dbReference type="SAM" id="Phobius"/>
    </source>
</evidence>
<feature type="region of interest" description="Disordered" evidence="8">
    <location>
        <begin position="367"/>
        <end position="389"/>
    </location>
</feature>
<dbReference type="PANTHER" id="PTHR12011:SF348">
    <property type="entry name" value="ADHESION G PROTEIN-COUPLED RECEPTOR E5"/>
    <property type="match status" value="1"/>
</dbReference>
<feature type="compositionally biased region" description="Low complexity" evidence="8">
    <location>
        <begin position="367"/>
        <end position="377"/>
    </location>
</feature>
<dbReference type="SMART" id="SM00303">
    <property type="entry name" value="GPS"/>
    <property type="match status" value="1"/>
</dbReference>
<dbReference type="Gene3D" id="2.60.220.50">
    <property type="match status" value="1"/>
</dbReference>
<proteinExistence type="predicted"/>
<dbReference type="InterPro" id="IPR017981">
    <property type="entry name" value="GPCR_2-like_7TM"/>
</dbReference>
<dbReference type="GO" id="GO:0007189">
    <property type="term" value="P:adenylate cyclase-activating G protein-coupled receptor signaling pathway"/>
    <property type="evidence" value="ECO:0007669"/>
    <property type="project" value="TreeGrafter"/>
</dbReference>
<keyword evidence="4" id="KW-0130">Cell adhesion</keyword>